<evidence type="ECO:0000313" key="2">
    <source>
        <dbReference type="Proteomes" id="UP001201163"/>
    </source>
</evidence>
<gene>
    <name evidence="1" type="ORF">EDB92DRAFT_1773062</name>
</gene>
<evidence type="ECO:0000313" key="1">
    <source>
        <dbReference type="EMBL" id="KAH9001524.1"/>
    </source>
</evidence>
<dbReference type="EMBL" id="JAKELL010000001">
    <property type="protein sequence ID" value="KAH9001524.1"/>
    <property type="molecule type" value="Genomic_DNA"/>
</dbReference>
<organism evidence="1 2">
    <name type="scientific">Lactarius akahatsu</name>
    <dbReference type="NCBI Taxonomy" id="416441"/>
    <lineage>
        <taxon>Eukaryota</taxon>
        <taxon>Fungi</taxon>
        <taxon>Dikarya</taxon>
        <taxon>Basidiomycota</taxon>
        <taxon>Agaricomycotina</taxon>
        <taxon>Agaricomycetes</taxon>
        <taxon>Russulales</taxon>
        <taxon>Russulaceae</taxon>
        <taxon>Lactarius</taxon>
    </lineage>
</organism>
<sequence length="163" mass="18040">TVLSHLSEHGYLISSLVEDVLASKTHDLRYQAVLQSAKDQLEHKAVNICTHLVNHIPTSASVSAWALQNMQLVLRREAEELIKKDHGHHFHANAATVEQVESYFMPPPCRKDLAHWSNSVGIHFALLGTLKKQGPCCAVDPMGINLSEVFDESERNLGELGGD</sequence>
<keyword evidence="2" id="KW-1185">Reference proteome</keyword>
<accession>A0AAD4QFU7</accession>
<name>A0AAD4QFU7_9AGAM</name>
<reference evidence="1" key="1">
    <citation type="submission" date="2022-01" db="EMBL/GenBank/DDBJ databases">
        <title>Comparative genomics reveals a dynamic genome evolution in the ectomycorrhizal milk-cap (Lactarius) mushrooms.</title>
        <authorList>
            <consortium name="DOE Joint Genome Institute"/>
            <person name="Lebreton A."/>
            <person name="Tang N."/>
            <person name="Kuo A."/>
            <person name="LaButti K."/>
            <person name="Drula E."/>
            <person name="Barry K."/>
            <person name="Clum A."/>
            <person name="Lipzen A."/>
            <person name="Mousain D."/>
            <person name="Ng V."/>
            <person name="Wang R."/>
            <person name="Wang X."/>
            <person name="Dai Y."/>
            <person name="Henrissat B."/>
            <person name="Grigoriev I.V."/>
            <person name="Guerin-Laguette A."/>
            <person name="Yu F."/>
            <person name="Martin F.M."/>
        </authorList>
    </citation>
    <scope>NUCLEOTIDE SEQUENCE</scope>
    <source>
        <strain evidence="1">QP</strain>
    </source>
</reference>
<feature type="non-terminal residue" evidence="1">
    <location>
        <position position="163"/>
    </location>
</feature>
<proteinExistence type="predicted"/>
<dbReference type="Proteomes" id="UP001201163">
    <property type="component" value="Unassembled WGS sequence"/>
</dbReference>
<dbReference type="AlphaFoldDB" id="A0AAD4QFU7"/>
<protein>
    <submittedName>
        <fullName evidence="1">Uncharacterized protein</fullName>
    </submittedName>
</protein>
<comment type="caution">
    <text evidence="1">The sequence shown here is derived from an EMBL/GenBank/DDBJ whole genome shotgun (WGS) entry which is preliminary data.</text>
</comment>
<feature type="non-terminal residue" evidence="1">
    <location>
        <position position="1"/>
    </location>
</feature>